<feature type="domain" description="GB1/RHD3-type G" evidence="6">
    <location>
        <begin position="35"/>
        <end position="327"/>
    </location>
</feature>
<sequence>MGADDVVRPIPFVIVGDDGSFSVNEEACERIEAIKGKLVVIAVAGLYRTGKSFLLNLLVRHAKGIDASSATATAADAAAADAKIMENGFAVGGTVNACTKGIWMWGEPIVLADGTNVLFLDTEGLGSVDREQTHDTRIFALALLLATNFIYNSRGVIDGNAIEDLSLVVNLSKHIQTTSSSKDATGADLHEFFPTFLWVVRDFTLQLQDNGKKISSKQYLENALKPQGGYSDDAIAKDQVRLLLSDFFRQRDCVTFVRPVDDEQQLRTLTSVPYDQLRDEFRSAFESMRRRLFERAKPKMLFGKMLNGAMYINLVRSYVEALNSGKAPVISSAWSRVVQAQCEDALHDAIELYKKEITDRVRPFTTAEQFERDGDYEKSQTDELSIVDHGQGDNMMFDEFGNLRAVGVPDSSQSTSTTEELDSEMIDVMDAENAVREKAVERTRLPCLDETLLEVHRLAKRLAKQRLREVVDSDLSDDVNEYLQQFRKAVAEEFERFKQQNAAASMTYCRYVLDKLSQPANEYVQDQAANSQKTAAQLYQETQSFLDTFLQDLHEEYFSRAIGPSADAAYCEFVSQKVLAQVVQRTETCNTAHMAEVRDLEKQMNDTSVKVAVAQGQASAMEELCVQQRQKCELSIKEAEQRCKNEIASLRSQLDFKTNELEHVLNHNATLKRLADTAQQGQYRATEFASTALSGVLAGYLIKQQMVQGHGTTTKSKWYQRYFVLQGNQLSFYDTKDDYERCRSDNPPIDITGATIEDEFAIPEAFSISFVDNKYFPLHLHAKSVEAKQEWVESLRRAARGAATGPTGAGGNFNPSFQGGDRMSYLQM</sequence>
<dbReference type="InterPro" id="IPR030386">
    <property type="entry name" value="G_GB1_RHD3_dom"/>
</dbReference>
<dbReference type="SUPFAM" id="SSF52540">
    <property type="entry name" value="P-loop containing nucleoside triphosphate hydrolases"/>
    <property type="match status" value="1"/>
</dbReference>
<keyword evidence="2" id="KW-0378">Hydrolase</keyword>
<dbReference type="Gene3D" id="2.30.29.30">
    <property type="entry name" value="Pleckstrin-homology domain (PH domain)/Phosphotyrosine-binding domain (PTB)"/>
    <property type="match status" value="1"/>
</dbReference>
<dbReference type="InterPro" id="IPR036543">
    <property type="entry name" value="Guanylate-bd_C_sf"/>
</dbReference>
<evidence type="ECO:0000259" key="6">
    <source>
        <dbReference type="PROSITE" id="PS51715"/>
    </source>
</evidence>
<proteinExistence type="inferred from homology"/>
<dbReference type="SUPFAM" id="SSF50729">
    <property type="entry name" value="PH domain-like"/>
    <property type="match status" value="1"/>
</dbReference>
<reference evidence="7" key="2">
    <citation type="journal article" date="2023" name="Microbiol Resour">
        <title>Decontamination and Annotation of the Draft Genome Sequence of the Oomycete Lagenidium giganteum ARSEF 373.</title>
        <authorList>
            <person name="Morgan W.R."/>
            <person name="Tartar A."/>
        </authorList>
    </citation>
    <scope>NUCLEOTIDE SEQUENCE</scope>
    <source>
        <strain evidence="7">ARSEF 373</strain>
    </source>
</reference>
<dbReference type="Gene3D" id="1.20.1000.10">
    <property type="entry name" value="Guanylate-binding protein, C-terminal domain"/>
    <property type="match status" value="2"/>
</dbReference>
<dbReference type="PROSITE" id="PS50003">
    <property type="entry name" value="PH_DOMAIN"/>
    <property type="match status" value="1"/>
</dbReference>
<evidence type="ECO:0000259" key="5">
    <source>
        <dbReference type="PROSITE" id="PS50003"/>
    </source>
</evidence>
<reference evidence="7" key="1">
    <citation type="submission" date="2022-11" db="EMBL/GenBank/DDBJ databases">
        <authorList>
            <person name="Morgan W.R."/>
            <person name="Tartar A."/>
        </authorList>
    </citation>
    <scope>NUCLEOTIDE SEQUENCE</scope>
    <source>
        <strain evidence="7">ARSEF 373</strain>
    </source>
</reference>
<evidence type="ECO:0000256" key="3">
    <source>
        <dbReference type="ARBA" id="ARBA00023134"/>
    </source>
</evidence>
<dbReference type="SMART" id="SM00233">
    <property type="entry name" value="PH"/>
    <property type="match status" value="1"/>
</dbReference>
<dbReference type="InterPro" id="IPR001849">
    <property type="entry name" value="PH_domain"/>
</dbReference>
<comment type="caution">
    <text evidence="7">The sequence shown here is derived from an EMBL/GenBank/DDBJ whole genome shotgun (WGS) entry which is preliminary data.</text>
</comment>
<evidence type="ECO:0000313" key="7">
    <source>
        <dbReference type="EMBL" id="DBA05133.1"/>
    </source>
</evidence>
<dbReference type="Pfam" id="PF00169">
    <property type="entry name" value="PH"/>
    <property type="match status" value="1"/>
</dbReference>
<dbReference type="InterPro" id="IPR011993">
    <property type="entry name" value="PH-like_dom_sf"/>
</dbReference>
<keyword evidence="8" id="KW-1185">Reference proteome</keyword>
<dbReference type="InterPro" id="IPR003191">
    <property type="entry name" value="Guanylate-bd/ATL_C"/>
</dbReference>
<dbReference type="EMBL" id="DAKRPA010000002">
    <property type="protein sequence ID" value="DBA05133.1"/>
    <property type="molecule type" value="Genomic_DNA"/>
</dbReference>
<name>A0AAV2ZLE7_9STRA</name>
<dbReference type="PANTHER" id="PTHR10751">
    <property type="entry name" value="GUANYLATE BINDING PROTEIN"/>
    <property type="match status" value="1"/>
</dbReference>
<dbReference type="Gene3D" id="3.40.50.300">
    <property type="entry name" value="P-loop containing nucleotide triphosphate hydrolases"/>
    <property type="match status" value="1"/>
</dbReference>
<evidence type="ECO:0000313" key="8">
    <source>
        <dbReference type="Proteomes" id="UP001146120"/>
    </source>
</evidence>
<protein>
    <recommendedName>
        <fullName evidence="9">Guanylate-binding protein</fullName>
    </recommendedName>
</protein>
<comment type="similarity">
    <text evidence="4">Belongs to the TRAFAC class dynamin-like GTPase superfamily. GB1/RHD3 GTPase family.</text>
</comment>
<dbReference type="Proteomes" id="UP001146120">
    <property type="component" value="Unassembled WGS sequence"/>
</dbReference>
<evidence type="ECO:0000256" key="4">
    <source>
        <dbReference type="PROSITE-ProRule" id="PRU01052"/>
    </source>
</evidence>
<accession>A0AAV2ZLE7</accession>
<dbReference type="CDD" id="cd01851">
    <property type="entry name" value="GBP"/>
    <property type="match status" value="1"/>
</dbReference>
<evidence type="ECO:0000256" key="2">
    <source>
        <dbReference type="ARBA" id="ARBA00022801"/>
    </source>
</evidence>
<dbReference type="AlphaFoldDB" id="A0AAV2ZLE7"/>
<dbReference type="FunFam" id="3.40.50.300:FF:001470">
    <property type="entry name" value="Interferon-induced guanylate-binding protein 1"/>
    <property type="match status" value="1"/>
</dbReference>
<dbReference type="InterPro" id="IPR015894">
    <property type="entry name" value="Guanylate-bd_N"/>
</dbReference>
<dbReference type="Pfam" id="PF02841">
    <property type="entry name" value="GBP_C"/>
    <property type="match status" value="2"/>
</dbReference>
<dbReference type="SUPFAM" id="SSF48340">
    <property type="entry name" value="Interferon-induced guanylate-binding protein 1 (GBP1), C-terminal domain"/>
    <property type="match status" value="2"/>
</dbReference>
<dbReference type="GO" id="GO:0003924">
    <property type="term" value="F:GTPase activity"/>
    <property type="evidence" value="ECO:0007669"/>
    <property type="project" value="InterPro"/>
</dbReference>
<dbReference type="InterPro" id="IPR027417">
    <property type="entry name" value="P-loop_NTPase"/>
</dbReference>
<feature type="domain" description="PH" evidence="5">
    <location>
        <begin position="694"/>
        <end position="800"/>
    </location>
</feature>
<keyword evidence="1" id="KW-0547">Nucleotide-binding</keyword>
<evidence type="ECO:0000256" key="1">
    <source>
        <dbReference type="ARBA" id="ARBA00022741"/>
    </source>
</evidence>
<keyword evidence="3" id="KW-0342">GTP-binding</keyword>
<dbReference type="GO" id="GO:0005525">
    <property type="term" value="F:GTP binding"/>
    <property type="evidence" value="ECO:0007669"/>
    <property type="project" value="UniProtKB-KW"/>
</dbReference>
<dbReference type="PROSITE" id="PS51715">
    <property type="entry name" value="G_GB1_RHD3"/>
    <property type="match status" value="1"/>
</dbReference>
<gene>
    <name evidence="7" type="ORF">N0F65_004983</name>
</gene>
<evidence type="ECO:0008006" key="9">
    <source>
        <dbReference type="Google" id="ProtNLM"/>
    </source>
</evidence>
<organism evidence="7 8">
    <name type="scientific">Lagenidium giganteum</name>
    <dbReference type="NCBI Taxonomy" id="4803"/>
    <lineage>
        <taxon>Eukaryota</taxon>
        <taxon>Sar</taxon>
        <taxon>Stramenopiles</taxon>
        <taxon>Oomycota</taxon>
        <taxon>Peronosporomycetes</taxon>
        <taxon>Pythiales</taxon>
        <taxon>Pythiaceae</taxon>
    </lineage>
</organism>
<dbReference type="Pfam" id="PF02263">
    <property type="entry name" value="GBP"/>
    <property type="match status" value="1"/>
</dbReference>